<keyword evidence="3" id="KW-0786">Thiamine pyrophosphate</keyword>
<dbReference type="InterPro" id="IPR029061">
    <property type="entry name" value="THDP-binding"/>
</dbReference>
<dbReference type="PANTHER" id="PTHR11516">
    <property type="entry name" value="PYRUVATE DEHYDROGENASE E1 COMPONENT, ALPHA SUBUNIT BACTERIAL AND ORGANELLAR"/>
    <property type="match status" value="1"/>
</dbReference>
<dbReference type="RefSeq" id="WP_059032572.1">
    <property type="nucleotide sequence ID" value="NZ_DF977001.1"/>
</dbReference>
<dbReference type="Proteomes" id="UP000062160">
    <property type="component" value="Unassembled WGS sequence"/>
</dbReference>
<keyword evidence="2" id="KW-0560">Oxidoreductase</keyword>
<protein>
    <submittedName>
        <fullName evidence="5">Pyruvate dehydrogenase E1 component alpha subunit</fullName>
    </submittedName>
</protein>
<dbReference type="STRING" id="224999.GCA_001485475_01179"/>
<reference evidence="5" key="1">
    <citation type="journal article" date="2016" name="Genome Announc.">
        <title>Draft Genome Sequence of the Syntrophic Lactate-Degrading Bacterium Tepidanaerobacter syntrophicus JLT.</title>
        <authorList>
            <person name="Matsuura N."/>
            <person name="Ohashi A."/>
            <person name="Tourlousse D.M."/>
            <person name="Sekiguchi Y."/>
        </authorList>
    </citation>
    <scope>NUCLEOTIDE SEQUENCE [LARGE SCALE GENOMIC DNA]</scope>
    <source>
        <strain evidence="5">JL</strain>
    </source>
</reference>
<dbReference type="SUPFAM" id="SSF52518">
    <property type="entry name" value="Thiamin diphosphate-binding fold (THDP-binding)"/>
    <property type="match status" value="1"/>
</dbReference>
<dbReference type="Gene3D" id="3.40.50.970">
    <property type="match status" value="1"/>
</dbReference>
<comment type="cofactor">
    <cofactor evidence="1">
        <name>thiamine diphosphate</name>
        <dbReference type="ChEBI" id="CHEBI:58937"/>
    </cofactor>
</comment>
<keyword evidence="5" id="KW-0670">Pyruvate</keyword>
<name>A0A0U9HIN2_9FIRM</name>
<gene>
    <name evidence="5" type="ORF">TSYNT_7182</name>
</gene>
<dbReference type="GO" id="GO:0004739">
    <property type="term" value="F:pyruvate dehydrogenase (acetyl-transferring) activity"/>
    <property type="evidence" value="ECO:0007669"/>
    <property type="project" value="TreeGrafter"/>
</dbReference>
<keyword evidence="6" id="KW-1185">Reference proteome</keyword>
<accession>A0A0U9HIN2</accession>
<dbReference type="InterPro" id="IPR050642">
    <property type="entry name" value="PDH_E1_Alpha_Subunit"/>
</dbReference>
<evidence type="ECO:0000259" key="4">
    <source>
        <dbReference type="Pfam" id="PF00676"/>
    </source>
</evidence>
<dbReference type="OrthoDB" id="9766715at2"/>
<feature type="domain" description="Dehydrogenase E1 component" evidence="4">
    <location>
        <begin position="12"/>
        <end position="306"/>
    </location>
</feature>
<dbReference type="EMBL" id="DF977001">
    <property type="protein sequence ID" value="GAQ25164.1"/>
    <property type="molecule type" value="Genomic_DNA"/>
</dbReference>
<evidence type="ECO:0000313" key="5">
    <source>
        <dbReference type="EMBL" id="GAQ25164.1"/>
    </source>
</evidence>
<evidence type="ECO:0000256" key="2">
    <source>
        <dbReference type="ARBA" id="ARBA00023002"/>
    </source>
</evidence>
<dbReference type="CDD" id="cd02000">
    <property type="entry name" value="TPP_E1_PDC_ADC_BCADC"/>
    <property type="match status" value="1"/>
</dbReference>
<dbReference type="PANTHER" id="PTHR11516:SF41">
    <property type="entry name" value="3-METHYL-2-OXOBUTANOATE DEHYDROGENASE SUBUNIT ALPHA"/>
    <property type="match status" value="1"/>
</dbReference>
<proteinExistence type="predicted"/>
<sequence length="321" mass="35188">MDLSKSDLLEMYRQMVLTRLFDIKTDEWFKKGLLKEVVHQSTGQEAIPIGSCYAIGPDDKVLPSLRTRGAFIARGVSARTMLLAMGARKKSPSKGHETSHHSCYPELGVLPGTGMVGSSISIGAGAALALSYKGTNNVVLNFFGDGAANRGDFHEAINLSGAWKLPCIFIIENNQIAVTMPANKATACKKFSDRAVGYGIPGYTIDGNNIIEVYSYTKEAVERARRGEGPTLLDCITFRMKPHAGIIPENRPSEIIEEWAKKCPIKRLGNYLIENDMASEEDLAKIKNDADSEIEEAFKSIQDEPVCTTDDMLTDVYEEGV</sequence>
<evidence type="ECO:0000256" key="1">
    <source>
        <dbReference type="ARBA" id="ARBA00001964"/>
    </source>
</evidence>
<dbReference type="GO" id="GO:0006086">
    <property type="term" value="P:pyruvate decarboxylation to acetyl-CoA"/>
    <property type="evidence" value="ECO:0007669"/>
    <property type="project" value="TreeGrafter"/>
</dbReference>
<dbReference type="Pfam" id="PF00676">
    <property type="entry name" value="E1_dh"/>
    <property type="match status" value="1"/>
</dbReference>
<evidence type="ECO:0000313" key="6">
    <source>
        <dbReference type="Proteomes" id="UP000062160"/>
    </source>
</evidence>
<evidence type="ECO:0000256" key="3">
    <source>
        <dbReference type="ARBA" id="ARBA00023052"/>
    </source>
</evidence>
<dbReference type="AlphaFoldDB" id="A0A0U9HIN2"/>
<organism evidence="5">
    <name type="scientific">Tepidanaerobacter syntrophicus</name>
    <dbReference type="NCBI Taxonomy" id="224999"/>
    <lineage>
        <taxon>Bacteria</taxon>
        <taxon>Bacillati</taxon>
        <taxon>Bacillota</taxon>
        <taxon>Clostridia</taxon>
        <taxon>Thermosediminibacterales</taxon>
        <taxon>Tepidanaerobacteraceae</taxon>
        <taxon>Tepidanaerobacter</taxon>
    </lineage>
</organism>
<dbReference type="InterPro" id="IPR001017">
    <property type="entry name" value="DH_E1"/>
</dbReference>